<feature type="region of interest" description="Disordered" evidence="1">
    <location>
        <begin position="1"/>
        <end position="96"/>
    </location>
</feature>
<proteinExistence type="predicted"/>
<feature type="compositionally biased region" description="Basic and acidic residues" evidence="1">
    <location>
        <begin position="31"/>
        <end position="40"/>
    </location>
</feature>
<gene>
    <name evidence="2" type="ORF">GFSPODELE1_LOCUS10241</name>
</gene>
<feature type="compositionally biased region" description="Polar residues" evidence="1">
    <location>
        <begin position="20"/>
        <end position="30"/>
    </location>
</feature>
<dbReference type="EMBL" id="OZ037951">
    <property type="protein sequence ID" value="CAL1715468.1"/>
    <property type="molecule type" value="Genomic_DNA"/>
</dbReference>
<dbReference type="Proteomes" id="UP001497453">
    <property type="component" value="Chromosome 8"/>
</dbReference>
<evidence type="ECO:0000256" key="1">
    <source>
        <dbReference type="SAM" id="MobiDB-lite"/>
    </source>
</evidence>
<name>A0ABP1E889_9APHY</name>
<reference evidence="3" key="1">
    <citation type="submission" date="2024-04" db="EMBL/GenBank/DDBJ databases">
        <authorList>
            <person name="Shaw F."/>
            <person name="Minotto A."/>
        </authorList>
    </citation>
    <scope>NUCLEOTIDE SEQUENCE [LARGE SCALE GENOMIC DNA]</scope>
</reference>
<keyword evidence="3" id="KW-1185">Reference proteome</keyword>
<feature type="compositionally biased region" description="Polar residues" evidence="1">
    <location>
        <begin position="1"/>
        <end position="12"/>
    </location>
</feature>
<organism evidence="2 3">
    <name type="scientific">Somion occarium</name>
    <dbReference type="NCBI Taxonomy" id="3059160"/>
    <lineage>
        <taxon>Eukaryota</taxon>
        <taxon>Fungi</taxon>
        <taxon>Dikarya</taxon>
        <taxon>Basidiomycota</taxon>
        <taxon>Agaricomycotina</taxon>
        <taxon>Agaricomycetes</taxon>
        <taxon>Polyporales</taxon>
        <taxon>Cerrenaceae</taxon>
        <taxon>Somion</taxon>
    </lineage>
</organism>
<sequence length="256" mass="28090">MTIKPTSKSEAVTGTKRKLSTASASASTVEQEAKKTKVATEEDLSGPDPETTSGKREDETKSEDLPRDGHSDKVDDEHKDDNKKPEAAHGAEEEDWSSFAQLNKRLEGHGPFKFLVSGESLAELEGGAGVIVSFLLTEDVHHIYARLEPLAPEERVEACDICSIPVCVEEDDDLETEEAEKLKEAWGEIDSDGGWVEVTLQKKKPEEGEPALKVSFDHEDVEARKWWMSAVAAPNEETAKAIELVGEHISYGLDGF</sequence>
<accession>A0ABP1E889</accession>
<evidence type="ECO:0000313" key="3">
    <source>
        <dbReference type="Proteomes" id="UP001497453"/>
    </source>
</evidence>
<feature type="compositionally biased region" description="Basic and acidic residues" evidence="1">
    <location>
        <begin position="53"/>
        <end position="91"/>
    </location>
</feature>
<evidence type="ECO:0000313" key="2">
    <source>
        <dbReference type="EMBL" id="CAL1715468.1"/>
    </source>
</evidence>
<protein>
    <submittedName>
        <fullName evidence="2">Uncharacterized protein</fullName>
    </submittedName>
</protein>